<dbReference type="GO" id="GO:0003677">
    <property type="term" value="F:DNA binding"/>
    <property type="evidence" value="ECO:0007669"/>
    <property type="project" value="UniProtKB-KW"/>
</dbReference>
<dbReference type="OrthoDB" id="561214at2"/>
<evidence type="ECO:0000259" key="2">
    <source>
        <dbReference type="PROSITE" id="PS50043"/>
    </source>
</evidence>
<dbReference type="Pfam" id="PF00196">
    <property type="entry name" value="GerE"/>
    <property type="match status" value="1"/>
</dbReference>
<dbReference type="KEGG" id="svo:SVI_0565"/>
<dbReference type="PANTHER" id="PTHR43214:SF43">
    <property type="entry name" value="TWO-COMPONENT RESPONSE REGULATOR"/>
    <property type="match status" value="1"/>
</dbReference>
<dbReference type="Gene3D" id="3.40.50.2300">
    <property type="match status" value="1"/>
</dbReference>
<dbReference type="InterPro" id="IPR039420">
    <property type="entry name" value="WalR-like"/>
</dbReference>
<keyword evidence="4" id="KW-1185">Reference proteome</keyword>
<dbReference type="RefSeq" id="WP_013049849.1">
    <property type="nucleotide sequence ID" value="NC_014012.1"/>
</dbReference>
<gene>
    <name evidence="3" type="ordered locus">SVI_0565</name>
</gene>
<dbReference type="PROSITE" id="PS00622">
    <property type="entry name" value="HTH_LUXR_1"/>
    <property type="match status" value="1"/>
</dbReference>
<dbReference type="PRINTS" id="PR00038">
    <property type="entry name" value="HTHLUXR"/>
</dbReference>
<dbReference type="SUPFAM" id="SSF46894">
    <property type="entry name" value="C-terminal effector domain of the bipartite response regulators"/>
    <property type="match status" value="1"/>
</dbReference>
<dbReference type="SMART" id="SM00421">
    <property type="entry name" value="HTH_LUXR"/>
    <property type="match status" value="1"/>
</dbReference>
<dbReference type="InterPro" id="IPR016032">
    <property type="entry name" value="Sig_transdc_resp-reg_C-effctor"/>
</dbReference>
<feature type="domain" description="HTH luxR-type" evidence="2">
    <location>
        <begin position="142"/>
        <end position="207"/>
    </location>
</feature>
<dbReference type="eggNOG" id="COG2197">
    <property type="taxonomic scope" value="Bacteria"/>
</dbReference>
<accession>D4ZFT7</accession>
<sequence>MYDGELFTHNQSSKNLIIVRSAAGLLNLSVNNDKNLTQAWFNTTSNTKILIHFIDCISSHLQQVEYSLFKSGTHIAICSKLTVEDELLLIEYGFNAALPSNESSYNLLKKLTNVIEGNLCFSNEAFSRFILSTNRAPLKKERLSLISSTTRKEQEVINLVCNGMSNEQVANKLHVSINTIKMHLQNIYKKAHINNRGQLLLTYGQGYLN</sequence>
<evidence type="ECO:0000256" key="1">
    <source>
        <dbReference type="ARBA" id="ARBA00023125"/>
    </source>
</evidence>
<protein>
    <submittedName>
        <fullName evidence="3">Transcriptional regulator, LuxR family</fullName>
    </submittedName>
</protein>
<organism evidence="3 4">
    <name type="scientific">Shewanella violacea (strain JCM 10179 / CIP 106290 / LMG 19151 / DSS12)</name>
    <dbReference type="NCBI Taxonomy" id="637905"/>
    <lineage>
        <taxon>Bacteria</taxon>
        <taxon>Pseudomonadati</taxon>
        <taxon>Pseudomonadota</taxon>
        <taxon>Gammaproteobacteria</taxon>
        <taxon>Alteromonadales</taxon>
        <taxon>Shewanellaceae</taxon>
        <taxon>Shewanella</taxon>
    </lineage>
</organism>
<dbReference type="PROSITE" id="PS50043">
    <property type="entry name" value="HTH_LUXR_2"/>
    <property type="match status" value="1"/>
</dbReference>
<reference evidence="4" key="1">
    <citation type="journal article" date="2010" name="Mol. Biosyst.">
        <title>Complete genome sequence and comparative analysis of Shewanella violacea, a psychrophilic and piezophilic bacterium from deep sea floor sediments.</title>
        <authorList>
            <person name="Aono E."/>
            <person name="Baba T."/>
            <person name="Ara T."/>
            <person name="Nishi T."/>
            <person name="Nakamichi T."/>
            <person name="Inamoto E."/>
            <person name="Toyonaga H."/>
            <person name="Hasegawa M."/>
            <person name="Takai Y."/>
            <person name="Okumura Y."/>
            <person name="Baba M."/>
            <person name="Tomita M."/>
            <person name="Kato C."/>
            <person name="Oshima T."/>
            <person name="Nakasone K."/>
            <person name="Mori H."/>
        </authorList>
    </citation>
    <scope>NUCLEOTIDE SEQUENCE [LARGE SCALE GENOMIC DNA]</scope>
    <source>
        <strain evidence="4">JCM 10179 / CIP 106290 / LMG 19151 / DSS12</strain>
    </source>
</reference>
<dbReference type="Proteomes" id="UP000002350">
    <property type="component" value="Chromosome"/>
</dbReference>
<dbReference type="EMBL" id="AP011177">
    <property type="protein sequence ID" value="BAJ00536.1"/>
    <property type="molecule type" value="Genomic_DNA"/>
</dbReference>
<dbReference type="STRING" id="637905.SVI_0565"/>
<evidence type="ECO:0000313" key="4">
    <source>
        <dbReference type="Proteomes" id="UP000002350"/>
    </source>
</evidence>
<name>D4ZFT7_SHEVD</name>
<dbReference type="InterPro" id="IPR000792">
    <property type="entry name" value="Tscrpt_reg_LuxR_C"/>
</dbReference>
<dbReference type="AlphaFoldDB" id="D4ZFT7"/>
<dbReference type="PANTHER" id="PTHR43214">
    <property type="entry name" value="TWO-COMPONENT RESPONSE REGULATOR"/>
    <property type="match status" value="1"/>
</dbReference>
<proteinExistence type="predicted"/>
<keyword evidence="1" id="KW-0238">DNA-binding</keyword>
<dbReference type="GO" id="GO:0006355">
    <property type="term" value="P:regulation of DNA-templated transcription"/>
    <property type="evidence" value="ECO:0007669"/>
    <property type="project" value="InterPro"/>
</dbReference>
<evidence type="ECO:0000313" key="3">
    <source>
        <dbReference type="EMBL" id="BAJ00536.1"/>
    </source>
</evidence>
<dbReference type="CDD" id="cd06170">
    <property type="entry name" value="LuxR_C_like"/>
    <property type="match status" value="1"/>
</dbReference>
<dbReference type="HOGENOM" id="CLU_1331181_0_0_6"/>